<dbReference type="Pfam" id="PF09334">
    <property type="entry name" value="tRNA-synt_1g"/>
    <property type="match status" value="1"/>
</dbReference>
<dbReference type="NCBIfam" id="TIGR00398">
    <property type="entry name" value="metG"/>
    <property type="match status" value="1"/>
</dbReference>
<comment type="catalytic activity">
    <reaction evidence="8">
        <text>tRNA(Met) + L-methionine + ATP = L-methionyl-tRNA(Met) + AMP + diphosphate</text>
        <dbReference type="Rhea" id="RHEA:13481"/>
        <dbReference type="Rhea" id="RHEA-COMP:9667"/>
        <dbReference type="Rhea" id="RHEA-COMP:9698"/>
        <dbReference type="ChEBI" id="CHEBI:30616"/>
        <dbReference type="ChEBI" id="CHEBI:33019"/>
        <dbReference type="ChEBI" id="CHEBI:57844"/>
        <dbReference type="ChEBI" id="CHEBI:78442"/>
        <dbReference type="ChEBI" id="CHEBI:78530"/>
        <dbReference type="ChEBI" id="CHEBI:456215"/>
        <dbReference type="EC" id="6.1.1.10"/>
    </reaction>
</comment>
<keyword evidence="3 10" id="KW-0436">Ligase</keyword>
<organism evidence="13 14">
    <name type="scientific">Podospora australis</name>
    <dbReference type="NCBI Taxonomy" id="1536484"/>
    <lineage>
        <taxon>Eukaryota</taxon>
        <taxon>Fungi</taxon>
        <taxon>Dikarya</taxon>
        <taxon>Ascomycota</taxon>
        <taxon>Pezizomycotina</taxon>
        <taxon>Sordariomycetes</taxon>
        <taxon>Sordariomycetidae</taxon>
        <taxon>Sordariales</taxon>
        <taxon>Podosporaceae</taxon>
        <taxon>Podospora</taxon>
    </lineage>
</organism>
<evidence type="ECO:0000256" key="8">
    <source>
        <dbReference type="ARBA" id="ARBA00047364"/>
    </source>
</evidence>
<keyword evidence="4 10" id="KW-0547">Nucleotide-binding</keyword>
<evidence type="ECO:0000256" key="11">
    <source>
        <dbReference type="SAM" id="Coils"/>
    </source>
</evidence>
<dbReference type="Gene3D" id="1.10.730.10">
    <property type="entry name" value="Isoleucyl-tRNA Synthetase, Domain 1"/>
    <property type="match status" value="1"/>
</dbReference>
<dbReference type="PANTHER" id="PTHR43326:SF1">
    <property type="entry name" value="METHIONINE--TRNA LIGASE, MITOCHONDRIAL"/>
    <property type="match status" value="1"/>
</dbReference>
<evidence type="ECO:0000313" key="13">
    <source>
        <dbReference type="EMBL" id="KAK4192996.1"/>
    </source>
</evidence>
<dbReference type="FunFam" id="2.170.220.10:FF:000001">
    <property type="entry name" value="methionine--tRNA ligase, mitochondrial"/>
    <property type="match status" value="1"/>
</dbReference>
<dbReference type="GO" id="GO:0006431">
    <property type="term" value="P:methionyl-tRNA aminoacylation"/>
    <property type="evidence" value="ECO:0007669"/>
    <property type="project" value="InterPro"/>
</dbReference>
<dbReference type="InterPro" id="IPR023457">
    <property type="entry name" value="Met-tRNA_synth_2"/>
</dbReference>
<keyword evidence="7 10" id="KW-0030">Aminoacyl-tRNA synthetase</keyword>
<evidence type="ECO:0000256" key="10">
    <source>
        <dbReference type="RuleBase" id="RU363039"/>
    </source>
</evidence>
<dbReference type="Proteomes" id="UP001302126">
    <property type="component" value="Unassembled WGS sequence"/>
</dbReference>
<evidence type="ECO:0000256" key="2">
    <source>
        <dbReference type="ARBA" id="ARBA00012838"/>
    </source>
</evidence>
<dbReference type="AlphaFoldDB" id="A0AAN7ALD2"/>
<dbReference type="CDD" id="cd00814">
    <property type="entry name" value="MetRS_core"/>
    <property type="match status" value="1"/>
</dbReference>
<protein>
    <recommendedName>
        <fullName evidence="9">Probable methionine--tRNA ligase, mitochondrial</fullName>
        <ecNumber evidence="2">6.1.1.10</ecNumber>
    </recommendedName>
</protein>
<sequence>MEVLKAASIRRLPRWQSSLVRTKGWWACHPSRGQYALASRRFTSQPSSPPDKPYYVTTPIFYVNAAPHIGHMYSMVLADVFKRWQILKGNRAIMITGTDEHGSKVQQAAAAQEMNPKQFCDQTAEQFKELAYASGVDYDRFIRTTDQDHIQAVEHFWHLLSQRPDLFYQSTHKGYYSVSDECFYPESQLERRQDPFTGEVFLASAETGSKVEWVEEKNYFFRLTALKEDLRELYRANPDLVQPHARQHEVIAWIENQLTDLCISRPVNRLTWGIRVPNDPSQTIYVWVDALINYLTAAGFPNWAPGREHAGGWPADLQIIGKDIMRFHCIYWPALLMVMGLPLPKKILVHEHWTLNRQKMSKSTGNVVNPLYAISNYGTDAMRFYLMFEGGLEKDADYSNDVFFAKYKKFLQNGMGNLLGRVGRSKLWKLRDIVTRAGSKDEPPVTIDNDKIIEAFQRDQQMLGGHGLRTTVTTLMEARNPVDAIRAILVYCSTVNVFLAKIEPWALVKSGDPNDEGIAYQALYYAAEGLRICGILLQPFLPTKSAQLLDRLGVAKDKRTLEYAELYADYTYGEPFMEVGPDSQDGLFPPLYSNQDFIFKKNIRQDKHGNKISLQDDLKEAIEKLEEAEAESELTEEKPVRE</sequence>
<dbReference type="PANTHER" id="PTHR43326">
    <property type="entry name" value="METHIONYL-TRNA SYNTHETASE"/>
    <property type="match status" value="1"/>
</dbReference>
<evidence type="ECO:0000256" key="5">
    <source>
        <dbReference type="ARBA" id="ARBA00022840"/>
    </source>
</evidence>
<dbReference type="SUPFAM" id="SSF52374">
    <property type="entry name" value="Nucleotidylyl transferase"/>
    <property type="match status" value="1"/>
</dbReference>
<dbReference type="EC" id="6.1.1.10" evidence="2"/>
<dbReference type="InterPro" id="IPR014758">
    <property type="entry name" value="Met-tRNA_synth"/>
</dbReference>
<dbReference type="InterPro" id="IPR009080">
    <property type="entry name" value="tRNAsynth_Ia_anticodon-bd"/>
</dbReference>
<feature type="coiled-coil region" evidence="11">
    <location>
        <begin position="611"/>
        <end position="638"/>
    </location>
</feature>
<proteinExistence type="inferred from homology"/>
<dbReference type="EMBL" id="MU864352">
    <property type="protein sequence ID" value="KAK4192996.1"/>
    <property type="molecule type" value="Genomic_DNA"/>
</dbReference>
<dbReference type="PRINTS" id="PR01041">
    <property type="entry name" value="TRNASYNTHMET"/>
</dbReference>
<dbReference type="GO" id="GO:0005739">
    <property type="term" value="C:mitochondrion"/>
    <property type="evidence" value="ECO:0007669"/>
    <property type="project" value="UniProtKB-ARBA"/>
</dbReference>
<reference evidence="13" key="2">
    <citation type="submission" date="2023-05" db="EMBL/GenBank/DDBJ databases">
        <authorList>
            <consortium name="Lawrence Berkeley National Laboratory"/>
            <person name="Steindorff A."/>
            <person name="Hensen N."/>
            <person name="Bonometti L."/>
            <person name="Westerberg I."/>
            <person name="Brannstrom I.O."/>
            <person name="Guillou S."/>
            <person name="Cros-Aarteil S."/>
            <person name="Calhoun S."/>
            <person name="Haridas S."/>
            <person name="Kuo A."/>
            <person name="Mondo S."/>
            <person name="Pangilinan J."/>
            <person name="Riley R."/>
            <person name="Labutti K."/>
            <person name="Andreopoulos B."/>
            <person name="Lipzen A."/>
            <person name="Chen C."/>
            <person name="Yanf M."/>
            <person name="Daum C."/>
            <person name="Ng V."/>
            <person name="Clum A."/>
            <person name="Ohm R."/>
            <person name="Martin F."/>
            <person name="Silar P."/>
            <person name="Natvig D."/>
            <person name="Lalanne C."/>
            <person name="Gautier V."/>
            <person name="Ament-Velasquez S.L."/>
            <person name="Kruys A."/>
            <person name="Hutchinson M.I."/>
            <person name="Powell A.J."/>
            <person name="Barry K."/>
            <person name="Miller A.N."/>
            <person name="Grigoriev I.V."/>
            <person name="Debuchy R."/>
            <person name="Gladieux P."/>
            <person name="Thoren M.H."/>
            <person name="Johannesson H."/>
        </authorList>
    </citation>
    <scope>NUCLEOTIDE SEQUENCE</scope>
    <source>
        <strain evidence="13">PSN309</strain>
    </source>
</reference>
<comment type="caution">
    <text evidence="13">The sequence shown here is derived from an EMBL/GenBank/DDBJ whole genome shotgun (WGS) entry which is preliminary data.</text>
</comment>
<name>A0AAN7ALD2_9PEZI</name>
<dbReference type="GO" id="GO:0005524">
    <property type="term" value="F:ATP binding"/>
    <property type="evidence" value="ECO:0007669"/>
    <property type="project" value="UniProtKB-KW"/>
</dbReference>
<comment type="similarity">
    <text evidence="1 10">Belongs to the class-I aminoacyl-tRNA synthetase family.</text>
</comment>
<accession>A0AAN7ALD2</accession>
<dbReference type="SUPFAM" id="SSF47323">
    <property type="entry name" value="Anticodon-binding domain of a subclass of class I aminoacyl-tRNA synthetases"/>
    <property type="match status" value="1"/>
</dbReference>
<keyword evidence="5 10" id="KW-0067">ATP-binding</keyword>
<gene>
    <name evidence="13" type="ORF">QBC35DRAFT_482330</name>
</gene>
<dbReference type="GO" id="GO:0004825">
    <property type="term" value="F:methionine-tRNA ligase activity"/>
    <property type="evidence" value="ECO:0007669"/>
    <property type="project" value="UniProtKB-EC"/>
</dbReference>
<keyword evidence="14" id="KW-1185">Reference proteome</keyword>
<evidence type="ECO:0000256" key="1">
    <source>
        <dbReference type="ARBA" id="ARBA00005594"/>
    </source>
</evidence>
<evidence type="ECO:0000313" key="14">
    <source>
        <dbReference type="Proteomes" id="UP001302126"/>
    </source>
</evidence>
<evidence type="ECO:0000259" key="12">
    <source>
        <dbReference type="Pfam" id="PF09334"/>
    </source>
</evidence>
<evidence type="ECO:0000256" key="3">
    <source>
        <dbReference type="ARBA" id="ARBA00022598"/>
    </source>
</evidence>
<dbReference type="InterPro" id="IPR033911">
    <property type="entry name" value="MetRS_core"/>
</dbReference>
<dbReference type="Gene3D" id="2.170.220.10">
    <property type="match status" value="1"/>
</dbReference>
<evidence type="ECO:0000256" key="9">
    <source>
        <dbReference type="ARBA" id="ARBA00068817"/>
    </source>
</evidence>
<evidence type="ECO:0000256" key="4">
    <source>
        <dbReference type="ARBA" id="ARBA00022741"/>
    </source>
</evidence>
<reference evidence="13" key="1">
    <citation type="journal article" date="2023" name="Mol. Phylogenet. Evol.">
        <title>Genome-scale phylogeny and comparative genomics of the fungal order Sordariales.</title>
        <authorList>
            <person name="Hensen N."/>
            <person name="Bonometti L."/>
            <person name="Westerberg I."/>
            <person name="Brannstrom I.O."/>
            <person name="Guillou S."/>
            <person name="Cros-Aarteil S."/>
            <person name="Calhoun S."/>
            <person name="Haridas S."/>
            <person name="Kuo A."/>
            <person name="Mondo S."/>
            <person name="Pangilinan J."/>
            <person name="Riley R."/>
            <person name="LaButti K."/>
            <person name="Andreopoulos B."/>
            <person name="Lipzen A."/>
            <person name="Chen C."/>
            <person name="Yan M."/>
            <person name="Daum C."/>
            <person name="Ng V."/>
            <person name="Clum A."/>
            <person name="Steindorff A."/>
            <person name="Ohm R.A."/>
            <person name="Martin F."/>
            <person name="Silar P."/>
            <person name="Natvig D.O."/>
            <person name="Lalanne C."/>
            <person name="Gautier V."/>
            <person name="Ament-Velasquez S.L."/>
            <person name="Kruys A."/>
            <person name="Hutchinson M.I."/>
            <person name="Powell A.J."/>
            <person name="Barry K."/>
            <person name="Miller A.N."/>
            <person name="Grigoriev I.V."/>
            <person name="Debuchy R."/>
            <person name="Gladieux P."/>
            <person name="Hiltunen Thoren M."/>
            <person name="Johannesson H."/>
        </authorList>
    </citation>
    <scope>NUCLEOTIDE SEQUENCE</scope>
    <source>
        <strain evidence="13">PSN309</strain>
    </source>
</reference>
<evidence type="ECO:0000256" key="6">
    <source>
        <dbReference type="ARBA" id="ARBA00022917"/>
    </source>
</evidence>
<dbReference type="InterPro" id="IPR015413">
    <property type="entry name" value="Methionyl/Leucyl_tRNA_Synth"/>
</dbReference>
<keyword evidence="11" id="KW-0175">Coiled coil</keyword>
<keyword evidence="6 10" id="KW-0648">Protein biosynthesis</keyword>
<dbReference type="Gene3D" id="3.40.50.620">
    <property type="entry name" value="HUPs"/>
    <property type="match status" value="1"/>
</dbReference>
<feature type="domain" description="Methionyl/Leucyl tRNA synthetase" evidence="12">
    <location>
        <begin position="54"/>
        <end position="422"/>
    </location>
</feature>
<evidence type="ECO:0000256" key="7">
    <source>
        <dbReference type="ARBA" id="ARBA00023146"/>
    </source>
</evidence>
<dbReference type="InterPro" id="IPR014729">
    <property type="entry name" value="Rossmann-like_a/b/a_fold"/>
</dbReference>